<dbReference type="AlphaFoldDB" id="A0A2P6NYJ7"/>
<gene>
    <name evidence="1" type="ORF">PROFUN_02297</name>
</gene>
<keyword evidence="2" id="KW-1185">Reference proteome</keyword>
<name>A0A2P6NYJ7_9EUKA</name>
<sequence length="353" mass="39954">MGALSSKFKLGAGHEQIETKPRDTPHHKILFGGRGSPLAMDVTKFSPELQDYLFNQSLFQCKTKEEYISRGFYSCVDYPELPDHVYYEGYFHSQTTNSAVSSINPRDGSPFQKPAAPSSIRGFCIAFRDKNRGRLETIANAIRDIDVTSIMPKPTPIDPSSTAHLTSEEVRLHRNRYERETKDIDYNRSAITAIAKLFTDGELVVGDLAVQVHFGQGVQGDDLGWHYDAINSLFHLAVSIHGKRDLMSMIGDTPDPRDRSVNVDHLNSGDVYLSSPYLFMHAVAYPEQSWQQRTIAVQARFLFTPEMYEEVSRMDLKVREKVAECVAEAIRDGFHYPSLEEVKQTERLLEVGQ</sequence>
<accession>A0A2P6NYJ7</accession>
<organism evidence="1 2">
    <name type="scientific">Planoprotostelium fungivorum</name>
    <dbReference type="NCBI Taxonomy" id="1890364"/>
    <lineage>
        <taxon>Eukaryota</taxon>
        <taxon>Amoebozoa</taxon>
        <taxon>Evosea</taxon>
        <taxon>Variosea</taxon>
        <taxon>Cavosteliida</taxon>
        <taxon>Cavosteliaceae</taxon>
        <taxon>Planoprotostelium</taxon>
    </lineage>
</organism>
<comment type="caution">
    <text evidence="1">The sequence shown here is derived from an EMBL/GenBank/DDBJ whole genome shotgun (WGS) entry which is preliminary data.</text>
</comment>
<evidence type="ECO:0000313" key="2">
    <source>
        <dbReference type="Proteomes" id="UP000241769"/>
    </source>
</evidence>
<dbReference type="InParanoid" id="A0A2P6NYJ7"/>
<dbReference type="EMBL" id="MDYQ01000006">
    <property type="protein sequence ID" value="PRP89019.1"/>
    <property type="molecule type" value="Genomic_DNA"/>
</dbReference>
<evidence type="ECO:0000313" key="1">
    <source>
        <dbReference type="EMBL" id="PRP89019.1"/>
    </source>
</evidence>
<proteinExistence type="predicted"/>
<dbReference type="Proteomes" id="UP000241769">
    <property type="component" value="Unassembled WGS sequence"/>
</dbReference>
<evidence type="ECO:0008006" key="3">
    <source>
        <dbReference type="Google" id="ProtNLM"/>
    </source>
</evidence>
<protein>
    <recommendedName>
        <fullName evidence="3">Fe2OG dioxygenase domain-containing protein</fullName>
    </recommendedName>
</protein>
<reference evidence="1 2" key="1">
    <citation type="journal article" date="2018" name="Genome Biol. Evol.">
        <title>Multiple Roots of Fruiting Body Formation in Amoebozoa.</title>
        <authorList>
            <person name="Hillmann F."/>
            <person name="Forbes G."/>
            <person name="Novohradska S."/>
            <person name="Ferling I."/>
            <person name="Riege K."/>
            <person name="Groth M."/>
            <person name="Westermann M."/>
            <person name="Marz M."/>
            <person name="Spaller T."/>
            <person name="Winckler T."/>
            <person name="Schaap P."/>
            <person name="Glockner G."/>
        </authorList>
    </citation>
    <scope>NUCLEOTIDE SEQUENCE [LARGE SCALE GENOMIC DNA]</scope>
    <source>
        <strain evidence="1 2">Jena</strain>
    </source>
</reference>